<proteinExistence type="predicted"/>
<evidence type="ECO:0000313" key="2">
    <source>
        <dbReference type="Proteomes" id="UP000823775"/>
    </source>
</evidence>
<evidence type="ECO:0000313" key="1">
    <source>
        <dbReference type="EMBL" id="MCE5166691.1"/>
    </source>
</evidence>
<sequence>MVQTPPPLVPISHSQDGVNEWYHQLRFPRETTTSLQECHEDKRPLTIESTIGNFSSVSQRLYFPDNGYHFNTLEHFLYNENHSNEFLVNFNEPLQEAYIPQPLAVPSLVPPNDFFAGLNVLIQNLVLEHFN</sequence>
<gene>
    <name evidence="1" type="ORF">HAX54_024287</name>
</gene>
<feature type="non-terminal residue" evidence="1">
    <location>
        <position position="131"/>
    </location>
</feature>
<comment type="caution">
    <text evidence="1">The sequence shown here is derived from an EMBL/GenBank/DDBJ whole genome shotgun (WGS) entry which is preliminary data.</text>
</comment>
<dbReference type="Proteomes" id="UP000823775">
    <property type="component" value="Unassembled WGS sequence"/>
</dbReference>
<protein>
    <submittedName>
        <fullName evidence="1">Uncharacterized protein</fullName>
    </submittedName>
</protein>
<accession>A0ABS8Y4Q4</accession>
<name>A0ABS8Y4Q4_DATST</name>
<dbReference type="EMBL" id="JACEIK010029619">
    <property type="protein sequence ID" value="MCE5166691.1"/>
    <property type="molecule type" value="Genomic_DNA"/>
</dbReference>
<reference evidence="1 2" key="1">
    <citation type="journal article" date="2021" name="BMC Genomics">
        <title>Datura genome reveals duplications of psychoactive alkaloid biosynthetic genes and high mutation rate following tissue culture.</title>
        <authorList>
            <person name="Rajewski A."/>
            <person name="Carter-House D."/>
            <person name="Stajich J."/>
            <person name="Litt A."/>
        </authorList>
    </citation>
    <scope>NUCLEOTIDE SEQUENCE [LARGE SCALE GENOMIC DNA]</scope>
    <source>
        <strain evidence="1">AR-01</strain>
    </source>
</reference>
<keyword evidence="2" id="KW-1185">Reference proteome</keyword>
<organism evidence="1 2">
    <name type="scientific">Datura stramonium</name>
    <name type="common">Jimsonweed</name>
    <name type="synonym">Common thornapple</name>
    <dbReference type="NCBI Taxonomy" id="4076"/>
    <lineage>
        <taxon>Eukaryota</taxon>
        <taxon>Viridiplantae</taxon>
        <taxon>Streptophyta</taxon>
        <taxon>Embryophyta</taxon>
        <taxon>Tracheophyta</taxon>
        <taxon>Spermatophyta</taxon>
        <taxon>Magnoliopsida</taxon>
        <taxon>eudicotyledons</taxon>
        <taxon>Gunneridae</taxon>
        <taxon>Pentapetalae</taxon>
        <taxon>asterids</taxon>
        <taxon>lamiids</taxon>
        <taxon>Solanales</taxon>
        <taxon>Solanaceae</taxon>
        <taxon>Solanoideae</taxon>
        <taxon>Datureae</taxon>
        <taxon>Datura</taxon>
    </lineage>
</organism>